<dbReference type="RefSeq" id="WP_170913160.1">
    <property type="nucleotide sequence ID" value="NZ_JAQMHT010000002.1"/>
</dbReference>
<dbReference type="Proteomes" id="UP001622968">
    <property type="component" value="Unassembled WGS sequence"/>
</dbReference>
<dbReference type="InterPro" id="IPR010633">
    <property type="entry name" value="Phage_lambda_GpZ"/>
</dbReference>
<sequence>MTMKGIEQAIRNLNTLSKSMVPRATAQSLNRVAGRAISRSTKLVAEDVRVQQKLIRQRARLRRASAEQNPPRATLSINRGNLPAIKLGAARVQLSRRVGFVGKQGSVLKIGRFTFRHAFIQQLANGRWHVMRRVGRSRYPIEVVKIPLVTPLTKAYQEETRRLLETDMGKEMGYALKNQLRLYLVRKIG</sequence>
<name>A0ABW8QG12_9GAMM</name>
<organism evidence="1 2">
    <name type="scientific">Serratia sarumanii</name>
    <dbReference type="NCBI Taxonomy" id="3020826"/>
    <lineage>
        <taxon>Bacteria</taxon>
        <taxon>Pseudomonadati</taxon>
        <taxon>Pseudomonadota</taxon>
        <taxon>Gammaproteobacteria</taxon>
        <taxon>Enterobacterales</taxon>
        <taxon>Yersiniaceae</taxon>
        <taxon>Serratia</taxon>
    </lineage>
</organism>
<comment type="caution">
    <text evidence="1">The sequence shown here is derived from an EMBL/GenBank/DDBJ whole genome shotgun (WGS) entry which is preliminary data.</text>
</comment>
<reference evidence="1 2" key="1">
    <citation type="submission" date="2024-11" db="EMBL/GenBank/DDBJ databases">
        <title>Draft genomes of five putative biosurfactant-producing Serratia sp. isolates from Laguna de Bay, Philippines.</title>
        <authorList>
            <person name="Lantican N."/>
            <person name="Barredo G.A."/>
            <person name="Rosana A."/>
            <person name="Siababa A.C."/>
            <person name="Montecillo A."/>
        </authorList>
    </citation>
    <scope>NUCLEOTIDE SEQUENCE [LARGE SCALE GENOMIC DNA]</scope>
    <source>
        <strain evidence="1 2">WS11a</strain>
    </source>
</reference>
<gene>
    <name evidence="1" type="ORF">ACJBEI_01645</name>
</gene>
<accession>A0ABW8QG12</accession>
<dbReference type="EMBL" id="JBJHGH010000001">
    <property type="protein sequence ID" value="MFK8973910.1"/>
    <property type="molecule type" value="Genomic_DNA"/>
</dbReference>
<keyword evidence="2" id="KW-1185">Reference proteome</keyword>
<dbReference type="Pfam" id="PF06763">
    <property type="entry name" value="Minor_tail_Z"/>
    <property type="match status" value="1"/>
</dbReference>
<evidence type="ECO:0000313" key="2">
    <source>
        <dbReference type="Proteomes" id="UP001622968"/>
    </source>
</evidence>
<dbReference type="PIRSF" id="PIRSF004395">
    <property type="entry name" value="Tail_Z"/>
    <property type="match status" value="1"/>
</dbReference>
<protein>
    <submittedName>
        <fullName evidence="1">Phage tail protein</fullName>
    </submittedName>
</protein>
<proteinExistence type="predicted"/>
<evidence type="ECO:0000313" key="1">
    <source>
        <dbReference type="EMBL" id="MFK8973910.1"/>
    </source>
</evidence>